<feature type="region of interest" description="Disordered" evidence="1">
    <location>
        <begin position="74"/>
        <end position="123"/>
    </location>
</feature>
<dbReference type="OrthoDB" id="7439365at2759"/>
<evidence type="ECO:0000313" key="2">
    <source>
        <dbReference type="EMBL" id="KAF2890674.1"/>
    </source>
</evidence>
<dbReference type="Proteomes" id="UP000801492">
    <property type="component" value="Unassembled WGS sequence"/>
</dbReference>
<gene>
    <name evidence="2" type="ORF">ILUMI_15499</name>
</gene>
<feature type="compositionally biased region" description="Basic and acidic residues" evidence="1">
    <location>
        <begin position="81"/>
        <end position="94"/>
    </location>
</feature>
<name>A0A8K0CQD2_IGNLU</name>
<accession>A0A8K0CQD2</accession>
<feature type="compositionally biased region" description="Basic and acidic residues" evidence="1">
    <location>
        <begin position="46"/>
        <end position="55"/>
    </location>
</feature>
<proteinExistence type="predicted"/>
<feature type="region of interest" description="Disordered" evidence="1">
    <location>
        <begin position="1"/>
        <end position="55"/>
    </location>
</feature>
<keyword evidence="3" id="KW-1185">Reference proteome</keyword>
<sequence length="123" mass="14388">EEHISPDDILENKIQNHENLHLSTPPLTSSTENSSPIEDVLFWPKTPERKGKRNSELLPFVVSSKKWKALLQEKANKKAKLQRDKELRKKEREALNANKRKLKEIKQKERNIIKTNKKGSNEK</sequence>
<dbReference type="AlphaFoldDB" id="A0A8K0CQD2"/>
<feature type="non-terminal residue" evidence="2">
    <location>
        <position position="1"/>
    </location>
</feature>
<protein>
    <submittedName>
        <fullName evidence="2">Uncharacterized protein</fullName>
    </submittedName>
</protein>
<comment type="caution">
    <text evidence="2">The sequence shown here is derived from an EMBL/GenBank/DDBJ whole genome shotgun (WGS) entry which is preliminary data.</text>
</comment>
<feature type="compositionally biased region" description="Basic and acidic residues" evidence="1">
    <location>
        <begin position="1"/>
        <end position="20"/>
    </location>
</feature>
<dbReference type="EMBL" id="VTPC01048165">
    <property type="protein sequence ID" value="KAF2890674.1"/>
    <property type="molecule type" value="Genomic_DNA"/>
</dbReference>
<feature type="compositionally biased region" description="Polar residues" evidence="1">
    <location>
        <begin position="21"/>
        <end position="36"/>
    </location>
</feature>
<organism evidence="2 3">
    <name type="scientific">Ignelater luminosus</name>
    <name type="common">Cucubano</name>
    <name type="synonym">Pyrophorus luminosus</name>
    <dbReference type="NCBI Taxonomy" id="2038154"/>
    <lineage>
        <taxon>Eukaryota</taxon>
        <taxon>Metazoa</taxon>
        <taxon>Ecdysozoa</taxon>
        <taxon>Arthropoda</taxon>
        <taxon>Hexapoda</taxon>
        <taxon>Insecta</taxon>
        <taxon>Pterygota</taxon>
        <taxon>Neoptera</taxon>
        <taxon>Endopterygota</taxon>
        <taxon>Coleoptera</taxon>
        <taxon>Polyphaga</taxon>
        <taxon>Elateriformia</taxon>
        <taxon>Elateroidea</taxon>
        <taxon>Elateridae</taxon>
        <taxon>Agrypninae</taxon>
        <taxon>Pyrophorini</taxon>
        <taxon>Ignelater</taxon>
    </lineage>
</organism>
<evidence type="ECO:0000313" key="3">
    <source>
        <dbReference type="Proteomes" id="UP000801492"/>
    </source>
</evidence>
<evidence type="ECO:0000256" key="1">
    <source>
        <dbReference type="SAM" id="MobiDB-lite"/>
    </source>
</evidence>
<reference evidence="2" key="1">
    <citation type="submission" date="2019-08" db="EMBL/GenBank/DDBJ databases">
        <title>The genome of the North American firefly Photinus pyralis.</title>
        <authorList>
            <consortium name="Photinus pyralis genome working group"/>
            <person name="Fallon T.R."/>
            <person name="Sander Lower S.E."/>
            <person name="Weng J.-K."/>
        </authorList>
    </citation>
    <scope>NUCLEOTIDE SEQUENCE</scope>
    <source>
        <strain evidence="2">TRF0915ILg1</strain>
        <tissue evidence="2">Whole body</tissue>
    </source>
</reference>